<evidence type="ECO:0000313" key="9">
    <source>
        <dbReference type="Proteomes" id="UP000792457"/>
    </source>
</evidence>
<keyword evidence="4 7" id="KW-1133">Transmembrane helix</keyword>
<dbReference type="InterPro" id="IPR018781">
    <property type="entry name" value="TPRA1/CAND2/CAND8"/>
</dbReference>
<evidence type="ECO:0000256" key="4">
    <source>
        <dbReference type="ARBA" id="ARBA00022989"/>
    </source>
</evidence>
<comment type="caution">
    <text evidence="8">The sequence shown here is derived from an EMBL/GenBank/DDBJ whole genome shotgun (WGS) entry which is preliminary data.</text>
</comment>
<comment type="similarity">
    <text evidence="2">Belongs to the UPF0359 family.</text>
</comment>
<keyword evidence="3 7" id="KW-0812">Transmembrane</keyword>
<organism evidence="8 9">
    <name type="scientific">Ladona fulva</name>
    <name type="common">Scarce chaser dragonfly</name>
    <name type="synonym">Libellula fulva</name>
    <dbReference type="NCBI Taxonomy" id="123851"/>
    <lineage>
        <taxon>Eukaryota</taxon>
        <taxon>Metazoa</taxon>
        <taxon>Ecdysozoa</taxon>
        <taxon>Arthropoda</taxon>
        <taxon>Hexapoda</taxon>
        <taxon>Insecta</taxon>
        <taxon>Pterygota</taxon>
        <taxon>Palaeoptera</taxon>
        <taxon>Odonata</taxon>
        <taxon>Epiprocta</taxon>
        <taxon>Anisoptera</taxon>
        <taxon>Libelluloidea</taxon>
        <taxon>Libellulidae</taxon>
        <taxon>Ladona</taxon>
    </lineage>
</organism>
<evidence type="ECO:0000256" key="6">
    <source>
        <dbReference type="SAM" id="MobiDB-lite"/>
    </source>
</evidence>
<name>A0A8K0P414_LADFU</name>
<protein>
    <submittedName>
        <fullName evidence="8">Uncharacterized protein</fullName>
    </submittedName>
</protein>
<dbReference type="GO" id="GO:0005886">
    <property type="term" value="C:plasma membrane"/>
    <property type="evidence" value="ECO:0007669"/>
    <property type="project" value="TreeGrafter"/>
</dbReference>
<feature type="transmembrane region" description="Helical" evidence="7">
    <location>
        <begin position="337"/>
        <end position="361"/>
    </location>
</feature>
<accession>A0A8K0P414</accession>
<dbReference type="PANTHER" id="PTHR15876">
    <property type="entry name" value="TRANSMEMBRANE PROTEIN ADIPOCYTE-ASSOCIATED 1"/>
    <property type="match status" value="1"/>
</dbReference>
<evidence type="ECO:0000256" key="3">
    <source>
        <dbReference type="ARBA" id="ARBA00022692"/>
    </source>
</evidence>
<sequence length="571" mass="62766">MLVHLSQQRPARTETETLDWSFLVGSLMFQRFPASAATVANLSLSHCCHSPTAPNVSNVSNKCLIVTPDVVVGSDTVRRLRSRRPFFLKAAPTRSGGPLLLAAYNFCMLGMAESVLPSSSVSPWPTTVYPDDSNATDPSASIYEDHFCQWILYVELGNSRVRAWDLIILIPNALFLLLLAARFNRARLKLRATTSPVFLTFYILVCICSAMSVARCIVSMGVSGEWAAAGDKVLWVAVRFLLLATEMSVLCFGLAFGHLESGSSVRHVLSATCFLSLAFSVAQGSLEVRSALEMSTKPPEDLVGTLYSSQNDHLLRHPSSAHIREQDYHLFAHGGMLFWFVSSVIFAMVYLTILILPWTRLRERLALPTKRSFYIYVLCLFLLDITQSVGSGLLLAFEDDEAPDRATRLHNLQDDAALAGLCTVDLTSILYFTLLTPLVYHTFLSEFFGVSQPSILFSYKAQVDDTMEGEGEGEDTVSLPHHHSFSSLKTDSDYIYQNNSVYDSTQFDHNGSGVTPVNALYAASLQSPDSITGYSIDSLEAQSGINGGNNALPNQPPSAVLPLHGRGYQQE</sequence>
<dbReference type="AlphaFoldDB" id="A0A8K0P414"/>
<keyword evidence="5 7" id="KW-0472">Membrane</keyword>
<comment type="subcellular location">
    <subcellularLocation>
        <location evidence="1">Membrane</location>
        <topology evidence="1">Multi-pass membrane protein</topology>
    </subcellularLocation>
</comment>
<evidence type="ECO:0000313" key="8">
    <source>
        <dbReference type="EMBL" id="KAG8232896.1"/>
    </source>
</evidence>
<evidence type="ECO:0000256" key="1">
    <source>
        <dbReference type="ARBA" id="ARBA00004141"/>
    </source>
</evidence>
<feature type="region of interest" description="Disordered" evidence="6">
    <location>
        <begin position="546"/>
        <end position="571"/>
    </location>
</feature>
<evidence type="ECO:0000256" key="7">
    <source>
        <dbReference type="SAM" id="Phobius"/>
    </source>
</evidence>
<dbReference type="Pfam" id="PF10160">
    <property type="entry name" value="Tmemb_40"/>
    <property type="match status" value="2"/>
</dbReference>
<dbReference type="PANTHER" id="PTHR15876:SF8">
    <property type="entry name" value="TRANSMEMBRANE PROTEIN ADIPOCYTE-ASSOCIATED 1"/>
    <property type="match status" value="1"/>
</dbReference>
<feature type="transmembrane region" description="Helical" evidence="7">
    <location>
        <begin position="201"/>
        <end position="222"/>
    </location>
</feature>
<evidence type="ECO:0000256" key="2">
    <source>
        <dbReference type="ARBA" id="ARBA00010125"/>
    </source>
</evidence>
<evidence type="ECO:0000256" key="5">
    <source>
        <dbReference type="ARBA" id="ARBA00023136"/>
    </source>
</evidence>
<feature type="transmembrane region" description="Helical" evidence="7">
    <location>
        <begin position="373"/>
        <end position="397"/>
    </location>
</feature>
<gene>
    <name evidence="8" type="ORF">J437_LFUL013434</name>
</gene>
<dbReference type="GO" id="GO:0004930">
    <property type="term" value="F:G protein-coupled receptor activity"/>
    <property type="evidence" value="ECO:0007669"/>
    <property type="project" value="TreeGrafter"/>
</dbReference>
<keyword evidence="9" id="KW-1185">Reference proteome</keyword>
<reference evidence="8" key="1">
    <citation type="submission" date="2013-04" db="EMBL/GenBank/DDBJ databases">
        <authorList>
            <person name="Qu J."/>
            <person name="Murali S.C."/>
            <person name="Bandaranaike D."/>
            <person name="Bellair M."/>
            <person name="Blankenburg K."/>
            <person name="Chao H."/>
            <person name="Dinh H."/>
            <person name="Doddapaneni H."/>
            <person name="Downs B."/>
            <person name="Dugan-Rocha S."/>
            <person name="Elkadiri S."/>
            <person name="Gnanaolivu R.D."/>
            <person name="Hernandez B."/>
            <person name="Javaid M."/>
            <person name="Jayaseelan J.C."/>
            <person name="Lee S."/>
            <person name="Li M."/>
            <person name="Ming W."/>
            <person name="Munidasa M."/>
            <person name="Muniz J."/>
            <person name="Nguyen L."/>
            <person name="Ongeri F."/>
            <person name="Osuji N."/>
            <person name="Pu L.-L."/>
            <person name="Puazo M."/>
            <person name="Qu C."/>
            <person name="Quiroz J."/>
            <person name="Raj R."/>
            <person name="Weissenberger G."/>
            <person name="Xin Y."/>
            <person name="Zou X."/>
            <person name="Han Y."/>
            <person name="Richards S."/>
            <person name="Worley K."/>
            <person name="Muzny D."/>
            <person name="Gibbs R."/>
        </authorList>
    </citation>
    <scope>NUCLEOTIDE SEQUENCE</scope>
    <source>
        <strain evidence="8">Sampled in the wild</strain>
    </source>
</reference>
<reference evidence="8" key="2">
    <citation type="submission" date="2017-10" db="EMBL/GenBank/DDBJ databases">
        <title>Ladona fulva Genome sequencing and assembly.</title>
        <authorList>
            <person name="Murali S."/>
            <person name="Richards S."/>
            <person name="Bandaranaike D."/>
            <person name="Bellair M."/>
            <person name="Blankenburg K."/>
            <person name="Chao H."/>
            <person name="Dinh H."/>
            <person name="Doddapaneni H."/>
            <person name="Dugan-Rocha S."/>
            <person name="Elkadiri S."/>
            <person name="Gnanaolivu R."/>
            <person name="Hernandez B."/>
            <person name="Skinner E."/>
            <person name="Javaid M."/>
            <person name="Lee S."/>
            <person name="Li M."/>
            <person name="Ming W."/>
            <person name="Munidasa M."/>
            <person name="Muniz J."/>
            <person name="Nguyen L."/>
            <person name="Hughes D."/>
            <person name="Osuji N."/>
            <person name="Pu L.-L."/>
            <person name="Puazo M."/>
            <person name="Qu C."/>
            <person name="Quiroz J."/>
            <person name="Raj R."/>
            <person name="Weissenberger G."/>
            <person name="Xin Y."/>
            <person name="Zou X."/>
            <person name="Han Y."/>
            <person name="Worley K."/>
            <person name="Muzny D."/>
            <person name="Gibbs R."/>
        </authorList>
    </citation>
    <scope>NUCLEOTIDE SEQUENCE</scope>
    <source>
        <strain evidence="8">Sampled in the wild</strain>
    </source>
</reference>
<dbReference type="Proteomes" id="UP000792457">
    <property type="component" value="Unassembled WGS sequence"/>
</dbReference>
<feature type="transmembrane region" description="Helical" evidence="7">
    <location>
        <begin position="417"/>
        <end position="440"/>
    </location>
</feature>
<dbReference type="OrthoDB" id="10027388at2759"/>
<dbReference type="EMBL" id="KZ308666">
    <property type="protein sequence ID" value="KAG8232896.1"/>
    <property type="molecule type" value="Genomic_DNA"/>
</dbReference>
<proteinExistence type="inferred from homology"/>
<feature type="transmembrane region" description="Helical" evidence="7">
    <location>
        <begin position="163"/>
        <end position="181"/>
    </location>
</feature>
<feature type="transmembrane region" description="Helical" evidence="7">
    <location>
        <begin position="234"/>
        <end position="256"/>
    </location>
</feature>